<dbReference type="GO" id="GO:0008168">
    <property type="term" value="F:methyltransferase activity"/>
    <property type="evidence" value="ECO:0007669"/>
    <property type="project" value="UniProtKB-KW"/>
</dbReference>
<dbReference type="EMBL" id="KV750021">
    <property type="protein sequence ID" value="OCL06614.1"/>
    <property type="molecule type" value="Genomic_DNA"/>
</dbReference>
<keyword evidence="3" id="KW-0489">Methyltransferase</keyword>
<organism evidence="3 4">
    <name type="scientific">Glonium stellatum</name>
    <dbReference type="NCBI Taxonomy" id="574774"/>
    <lineage>
        <taxon>Eukaryota</taxon>
        <taxon>Fungi</taxon>
        <taxon>Dikarya</taxon>
        <taxon>Ascomycota</taxon>
        <taxon>Pezizomycotina</taxon>
        <taxon>Dothideomycetes</taxon>
        <taxon>Pleosporomycetidae</taxon>
        <taxon>Gloniales</taxon>
        <taxon>Gloniaceae</taxon>
        <taxon>Glonium</taxon>
    </lineage>
</organism>
<dbReference type="NCBIfam" id="NF041278">
    <property type="entry name" value="CmcJ_NvfI_EfuI"/>
    <property type="match status" value="1"/>
</dbReference>
<accession>A0A8E2JRA3</accession>
<evidence type="ECO:0000256" key="1">
    <source>
        <dbReference type="ARBA" id="ARBA00023002"/>
    </source>
</evidence>
<dbReference type="OrthoDB" id="412788at2759"/>
<keyword evidence="4" id="KW-1185">Reference proteome</keyword>
<dbReference type="AlphaFoldDB" id="A0A8E2JRA3"/>
<evidence type="ECO:0000313" key="4">
    <source>
        <dbReference type="Proteomes" id="UP000250140"/>
    </source>
</evidence>
<dbReference type="GO" id="GO:0016491">
    <property type="term" value="F:oxidoreductase activity"/>
    <property type="evidence" value="ECO:0007669"/>
    <property type="project" value="UniProtKB-KW"/>
</dbReference>
<sequence>MAIVESQMSYLEPWSTSGEPPFVRGITDEEYKPTNFNNLEYSVQIADARPQKDEFQLDTHGFAFHGDDTLPEDVLRAIRSKDNNFVADEYYPIVERLITQKTGATRVVIFDHTYRKKDPALNLKENPNGREQPATVVHVDQSSIGAIRRVHRYTGDEAEKLLQGRVQLINVWRPINGAVEDWPLAVMDYRSLKQSEIHPTNIFKQRYELQGQTVSINHSNNHKWYYLDSQGTNEVTLIKIWDNKGKVAQLCPHCAFPHPQATADSLPRESIEVRCLVFYGADSESRNSGKNALLRPELV</sequence>
<dbReference type="PANTHER" id="PTHR34598">
    <property type="entry name" value="BLL6449 PROTEIN"/>
    <property type="match status" value="1"/>
</dbReference>
<dbReference type="GO" id="GO:0032259">
    <property type="term" value="P:methylation"/>
    <property type="evidence" value="ECO:0007669"/>
    <property type="project" value="UniProtKB-KW"/>
</dbReference>
<dbReference type="PANTHER" id="PTHR34598:SF3">
    <property type="entry name" value="OXIDOREDUCTASE AN1597"/>
    <property type="match status" value="1"/>
</dbReference>
<dbReference type="Proteomes" id="UP000250140">
    <property type="component" value="Unassembled WGS sequence"/>
</dbReference>
<protein>
    <submittedName>
        <fullName evidence="3">Methyltransferase</fullName>
    </submittedName>
</protein>
<name>A0A8E2JRA3_9PEZI</name>
<evidence type="ECO:0000256" key="2">
    <source>
        <dbReference type="ARBA" id="ARBA00023604"/>
    </source>
</evidence>
<dbReference type="InterPro" id="IPR044053">
    <property type="entry name" value="AsaB-like"/>
</dbReference>
<comment type="similarity">
    <text evidence="2">Belongs to the asaB hydroxylase/desaturase family.</text>
</comment>
<keyword evidence="3" id="KW-0808">Transferase</keyword>
<evidence type="ECO:0000313" key="3">
    <source>
        <dbReference type="EMBL" id="OCL06614.1"/>
    </source>
</evidence>
<reference evidence="3 4" key="1">
    <citation type="journal article" date="2016" name="Nat. Commun.">
        <title>Ectomycorrhizal ecology is imprinted in the genome of the dominant symbiotic fungus Cenococcum geophilum.</title>
        <authorList>
            <consortium name="DOE Joint Genome Institute"/>
            <person name="Peter M."/>
            <person name="Kohler A."/>
            <person name="Ohm R.A."/>
            <person name="Kuo A."/>
            <person name="Krutzmann J."/>
            <person name="Morin E."/>
            <person name="Arend M."/>
            <person name="Barry K.W."/>
            <person name="Binder M."/>
            <person name="Choi C."/>
            <person name="Clum A."/>
            <person name="Copeland A."/>
            <person name="Grisel N."/>
            <person name="Haridas S."/>
            <person name="Kipfer T."/>
            <person name="LaButti K."/>
            <person name="Lindquist E."/>
            <person name="Lipzen A."/>
            <person name="Maire R."/>
            <person name="Meier B."/>
            <person name="Mihaltcheva S."/>
            <person name="Molinier V."/>
            <person name="Murat C."/>
            <person name="Poggeler S."/>
            <person name="Quandt C.A."/>
            <person name="Sperisen C."/>
            <person name="Tritt A."/>
            <person name="Tisserant E."/>
            <person name="Crous P.W."/>
            <person name="Henrissat B."/>
            <person name="Nehls U."/>
            <person name="Egli S."/>
            <person name="Spatafora J.W."/>
            <person name="Grigoriev I.V."/>
            <person name="Martin F.M."/>
        </authorList>
    </citation>
    <scope>NUCLEOTIDE SEQUENCE [LARGE SCALE GENOMIC DNA]</scope>
    <source>
        <strain evidence="3 4">CBS 207.34</strain>
    </source>
</reference>
<gene>
    <name evidence="3" type="ORF">AOQ84DRAFT_296682</name>
</gene>
<proteinExistence type="inferred from homology"/>
<keyword evidence="1" id="KW-0560">Oxidoreductase</keyword>